<dbReference type="SUPFAM" id="SSF56112">
    <property type="entry name" value="Protein kinase-like (PK-like)"/>
    <property type="match status" value="1"/>
</dbReference>
<keyword evidence="10" id="KW-0320">Glycogen biosynthesis</keyword>
<evidence type="ECO:0000256" key="8">
    <source>
        <dbReference type="ARBA" id="ARBA00022741"/>
    </source>
</evidence>
<dbReference type="GO" id="GO:0016301">
    <property type="term" value="F:kinase activity"/>
    <property type="evidence" value="ECO:0007669"/>
    <property type="project" value="UniProtKB-KW"/>
</dbReference>
<comment type="caution">
    <text evidence="15">The sequence shown here is derived from an EMBL/GenBank/DDBJ whole genome shotgun (WGS) entry which is preliminary data.</text>
</comment>
<dbReference type="EC" id="2.7.1.175" evidence="4"/>
<dbReference type="InterPro" id="IPR040999">
    <property type="entry name" value="Mak_N_cap"/>
</dbReference>
<keyword evidence="6" id="KW-0119">Carbohydrate metabolism</keyword>
<evidence type="ECO:0000256" key="4">
    <source>
        <dbReference type="ARBA" id="ARBA00011962"/>
    </source>
</evidence>
<dbReference type="EMBL" id="RBIL01000001">
    <property type="protein sequence ID" value="RKQ93157.1"/>
    <property type="molecule type" value="Genomic_DNA"/>
</dbReference>
<evidence type="ECO:0000256" key="12">
    <source>
        <dbReference type="ARBA" id="ARBA00049067"/>
    </source>
</evidence>
<proteinExistence type="inferred from homology"/>
<evidence type="ECO:0000256" key="3">
    <source>
        <dbReference type="ARBA" id="ARBA00011245"/>
    </source>
</evidence>
<evidence type="ECO:0000256" key="9">
    <source>
        <dbReference type="ARBA" id="ARBA00022840"/>
    </source>
</evidence>
<comment type="similarity">
    <text evidence="2">Belongs to the aminoglycoside phosphotransferase family.</text>
</comment>
<keyword evidence="9" id="KW-0067">ATP-binding</keyword>
<dbReference type="Proteomes" id="UP000278962">
    <property type="component" value="Unassembled WGS sequence"/>
</dbReference>
<keyword evidence="8" id="KW-0547">Nucleotide-binding</keyword>
<evidence type="ECO:0000256" key="10">
    <source>
        <dbReference type="ARBA" id="ARBA00023056"/>
    </source>
</evidence>
<dbReference type="Pfam" id="PF01636">
    <property type="entry name" value="APH"/>
    <property type="match status" value="1"/>
</dbReference>
<feature type="domain" description="Maltokinase N-terminal cap" evidence="14">
    <location>
        <begin position="16"/>
        <end position="91"/>
    </location>
</feature>
<evidence type="ECO:0000313" key="15">
    <source>
        <dbReference type="EMBL" id="RKQ93157.1"/>
    </source>
</evidence>
<organism evidence="15 16">
    <name type="scientific">Solirubrobacter pauli</name>
    <dbReference type="NCBI Taxonomy" id="166793"/>
    <lineage>
        <taxon>Bacteria</taxon>
        <taxon>Bacillati</taxon>
        <taxon>Actinomycetota</taxon>
        <taxon>Thermoleophilia</taxon>
        <taxon>Solirubrobacterales</taxon>
        <taxon>Solirubrobacteraceae</taxon>
        <taxon>Solirubrobacter</taxon>
    </lineage>
</organism>
<dbReference type="AlphaFoldDB" id="A0A660LDM2"/>
<evidence type="ECO:0000259" key="14">
    <source>
        <dbReference type="Pfam" id="PF18085"/>
    </source>
</evidence>
<dbReference type="Pfam" id="PF18085">
    <property type="entry name" value="Mak_N_cap"/>
    <property type="match status" value="1"/>
</dbReference>
<evidence type="ECO:0000259" key="13">
    <source>
        <dbReference type="Pfam" id="PF01636"/>
    </source>
</evidence>
<reference evidence="15 16" key="1">
    <citation type="submission" date="2018-10" db="EMBL/GenBank/DDBJ databases">
        <title>Genomic Encyclopedia of Archaeal and Bacterial Type Strains, Phase II (KMG-II): from individual species to whole genera.</title>
        <authorList>
            <person name="Goeker M."/>
        </authorList>
    </citation>
    <scope>NUCLEOTIDE SEQUENCE [LARGE SCALE GENOMIC DNA]</scope>
    <source>
        <strain evidence="15 16">DSM 14954</strain>
    </source>
</reference>
<keyword evidence="6" id="KW-0321">Glycogen metabolism</keyword>
<dbReference type="RefSeq" id="WP_121251019.1">
    <property type="nucleotide sequence ID" value="NZ_RBIL01000001.1"/>
</dbReference>
<protein>
    <recommendedName>
        <fullName evidence="5">Maltokinase</fullName>
        <ecNumber evidence="4">2.7.1.175</ecNumber>
    </recommendedName>
    <alternativeName>
        <fullName evidence="11">Maltose-1-phosphate synthase</fullName>
    </alternativeName>
</protein>
<feature type="domain" description="Aminoglycoside phosphotransferase" evidence="13">
    <location>
        <begin position="127"/>
        <end position="333"/>
    </location>
</feature>
<dbReference type="UniPathway" id="UPA00164"/>
<dbReference type="Gene3D" id="3.90.1200.10">
    <property type="match status" value="1"/>
</dbReference>
<gene>
    <name evidence="15" type="ORF">C8N24_3017</name>
</gene>
<name>A0A660LDM2_9ACTN</name>
<sequence length="448" mass="49506">MTSDLAFLDEQVLNAWVVSQRWFASKTREVSNLEVVDSVALSDELVLCLIEARFPVGTHETYQVPLAVRPSDGGDPIYEADGRAVHDALADPETGRELLRAMAANRDAGDFAFRWTADHAPDDAVDVRPVGVEQSNTSIVFGDELIMKAIRRIEPGVNPELELLRFLTKREFPHIAALHGWYEVDGRHVSATLGILQEFLAGARDGWELTLDELATDPDGLLDRVEALGVVIGELHTALGSDNSDPDFAPVEPSAESLSILYADVDEQIERVFLDLPESIATEPIVGRGQDVREKLSLLAHATVGGRVIRTHGDLHLGQTMLSPRGWVVLDFEGEPARPLPERRLKRSPLRDVAGMLRSFSYATAGSKLLRGVEAPADWEERARERFLTGYYGAVDSSLLPPGQQAIEQLLAVFELEKAVYELRYELNNRPDWVAIPVAGILRLLEAE</sequence>
<comment type="pathway">
    <text evidence="1">Glycan biosynthesis; glycogen biosynthesis.</text>
</comment>
<comment type="subunit">
    <text evidence="3">Monomer.</text>
</comment>
<keyword evidence="7" id="KW-0808">Transferase</keyword>
<evidence type="ECO:0000256" key="6">
    <source>
        <dbReference type="ARBA" id="ARBA00022600"/>
    </source>
</evidence>
<dbReference type="GO" id="GO:0005978">
    <property type="term" value="P:glycogen biosynthetic process"/>
    <property type="evidence" value="ECO:0007669"/>
    <property type="project" value="UniProtKB-UniPathway"/>
</dbReference>
<dbReference type="OrthoDB" id="3787729at2"/>
<evidence type="ECO:0000256" key="1">
    <source>
        <dbReference type="ARBA" id="ARBA00004964"/>
    </source>
</evidence>
<evidence type="ECO:0000256" key="5">
    <source>
        <dbReference type="ARBA" id="ARBA00013882"/>
    </source>
</evidence>
<dbReference type="InterPro" id="IPR011009">
    <property type="entry name" value="Kinase-like_dom_sf"/>
</dbReference>
<comment type="catalytic activity">
    <reaction evidence="12">
        <text>D-maltose + ATP = alpha-maltose 1-phosphate + ADP + H(+)</text>
        <dbReference type="Rhea" id="RHEA:31915"/>
        <dbReference type="ChEBI" id="CHEBI:15378"/>
        <dbReference type="ChEBI" id="CHEBI:17306"/>
        <dbReference type="ChEBI" id="CHEBI:30616"/>
        <dbReference type="ChEBI" id="CHEBI:63576"/>
        <dbReference type="ChEBI" id="CHEBI:456216"/>
        <dbReference type="EC" id="2.7.1.175"/>
    </reaction>
</comment>
<evidence type="ECO:0000256" key="2">
    <source>
        <dbReference type="ARBA" id="ARBA00006219"/>
    </source>
</evidence>
<evidence type="ECO:0000313" key="16">
    <source>
        <dbReference type="Proteomes" id="UP000278962"/>
    </source>
</evidence>
<keyword evidence="15" id="KW-0418">Kinase</keyword>
<dbReference type="InterPro" id="IPR002575">
    <property type="entry name" value="Aminoglycoside_PTrfase"/>
</dbReference>
<evidence type="ECO:0000256" key="7">
    <source>
        <dbReference type="ARBA" id="ARBA00022679"/>
    </source>
</evidence>
<dbReference type="GO" id="GO:0005524">
    <property type="term" value="F:ATP binding"/>
    <property type="evidence" value="ECO:0007669"/>
    <property type="project" value="UniProtKB-KW"/>
</dbReference>
<accession>A0A660LDM2</accession>
<evidence type="ECO:0000256" key="11">
    <source>
        <dbReference type="ARBA" id="ARBA00031251"/>
    </source>
</evidence>
<keyword evidence="16" id="KW-1185">Reference proteome</keyword>